<proteinExistence type="predicted"/>
<name>A0A2M7S7Q5_9BACT</name>
<gene>
    <name evidence="1" type="ORF">COY52_09465</name>
</gene>
<dbReference type="EMBL" id="PFMR01000254">
    <property type="protein sequence ID" value="PIZ15561.1"/>
    <property type="molecule type" value="Genomic_DNA"/>
</dbReference>
<sequence length="386" mass="45306">MAEQVGYEPEELIQHAVIHFKKRRYATAQLFWCVALENYIRKKFIGIKRKEPEDDDTIGSMLKQIKEVRGPGDWYSKNQDMLWNFVRKRNDITHRSFISEEKELKSLLEGLVALISGKTEELDDIIKRVDPELTTRLGLKFHDRTEPDKELLKKLETISADDFNRDDYAFSLIIWRLKEIIDNILKNKASEDRNFKGLTTGLVSEFTVSSDWIWLPVGFGIEKENKRVKKPIISVMLIRNRTARVYLDFGTEATPYRRKYYSLLQSDPAFKDMFRELCDNCPDITEFFNVEHYTVILEQEKIPIGKWLKGDPACCESVSRCIRKARAILDGLESQKRNEWRDNVLLFGRKFNQDYFTQPREIESFASDIINVIELLLPFLKAIEAN</sequence>
<dbReference type="Proteomes" id="UP000229307">
    <property type="component" value="Unassembled WGS sequence"/>
</dbReference>
<comment type="caution">
    <text evidence="1">The sequence shown here is derived from an EMBL/GenBank/DDBJ whole genome shotgun (WGS) entry which is preliminary data.</text>
</comment>
<reference evidence="2" key="1">
    <citation type="submission" date="2017-09" db="EMBL/GenBank/DDBJ databases">
        <title>Depth-based differentiation of microbial function through sediment-hosted aquifers and enrichment of novel symbionts in the deep terrestrial subsurface.</title>
        <authorList>
            <person name="Probst A.J."/>
            <person name="Ladd B."/>
            <person name="Jarett J.K."/>
            <person name="Geller-Mcgrath D.E."/>
            <person name="Sieber C.M.K."/>
            <person name="Emerson J.B."/>
            <person name="Anantharaman K."/>
            <person name="Thomas B.C."/>
            <person name="Malmstrom R."/>
            <person name="Stieglmeier M."/>
            <person name="Klingl A."/>
            <person name="Woyke T."/>
            <person name="Ryan C.M."/>
            <person name="Banfield J.F."/>
        </authorList>
    </citation>
    <scope>NUCLEOTIDE SEQUENCE [LARGE SCALE GENOMIC DNA]</scope>
</reference>
<evidence type="ECO:0000313" key="1">
    <source>
        <dbReference type="EMBL" id="PIZ15561.1"/>
    </source>
</evidence>
<organism evidence="1 2">
    <name type="scientific">Candidatus Desantisbacteria bacterium CG_4_10_14_0_8_um_filter_48_22</name>
    <dbReference type="NCBI Taxonomy" id="1974543"/>
    <lineage>
        <taxon>Bacteria</taxon>
        <taxon>Candidatus Desantisiibacteriota</taxon>
    </lineage>
</organism>
<accession>A0A2M7S7Q5</accession>
<evidence type="ECO:0000313" key="2">
    <source>
        <dbReference type="Proteomes" id="UP000229307"/>
    </source>
</evidence>
<dbReference type="AlphaFoldDB" id="A0A2M7S7Q5"/>
<protein>
    <submittedName>
        <fullName evidence="1">Uncharacterized protein</fullName>
    </submittedName>
</protein>